<dbReference type="InterPro" id="IPR003593">
    <property type="entry name" value="AAA+_ATPase"/>
</dbReference>
<dbReference type="GO" id="GO:0016887">
    <property type="term" value="F:ATP hydrolysis activity"/>
    <property type="evidence" value="ECO:0007669"/>
    <property type="project" value="InterPro"/>
</dbReference>
<dbReference type="InterPro" id="IPR027417">
    <property type="entry name" value="P-loop_NTPase"/>
</dbReference>
<dbReference type="InterPro" id="IPR008921">
    <property type="entry name" value="DNA_pol3_clamp-load_cplx_C"/>
</dbReference>
<evidence type="ECO:0000256" key="2">
    <source>
        <dbReference type="ARBA" id="ARBA00005378"/>
    </source>
</evidence>
<dbReference type="GO" id="GO:0005524">
    <property type="term" value="F:ATP binding"/>
    <property type="evidence" value="ECO:0007669"/>
    <property type="project" value="UniProtKB-KW"/>
</dbReference>
<evidence type="ECO:0000256" key="3">
    <source>
        <dbReference type="ARBA" id="ARBA00011480"/>
    </source>
</evidence>
<comment type="subunit">
    <text evidence="3">Heterotetramer of subunits RFC2, RFC3, RFC4 and RFC5 that can form a complex with RFC1.</text>
</comment>
<keyword evidence="4" id="KW-0235">DNA replication</keyword>
<dbReference type="SUPFAM" id="SSF52540">
    <property type="entry name" value="P-loop containing nucleoside triphosphate hydrolases"/>
    <property type="match status" value="1"/>
</dbReference>
<dbReference type="Gene3D" id="1.20.272.10">
    <property type="match status" value="1"/>
</dbReference>
<dbReference type="Gene3D" id="1.10.8.60">
    <property type="match status" value="1"/>
</dbReference>
<dbReference type="GO" id="GO:0003677">
    <property type="term" value="F:DNA binding"/>
    <property type="evidence" value="ECO:0007669"/>
    <property type="project" value="InterPro"/>
</dbReference>
<keyword evidence="7" id="KW-0539">Nucleus</keyword>
<proteinExistence type="inferred from homology"/>
<dbReference type="FunFam" id="1.10.8.60:FF:000028">
    <property type="entry name" value="Replication factor C subunit 5"/>
    <property type="match status" value="1"/>
</dbReference>
<evidence type="ECO:0000259" key="8">
    <source>
        <dbReference type="SMART" id="SM00382"/>
    </source>
</evidence>
<dbReference type="GO" id="GO:0005634">
    <property type="term" value="C:nucleus"/>
    <property type="evidence" value="ECO:0007669"/>
    <property type="project" value="UniProtKB-SubCell"/>
</dbReference>
<evidence type="ECO:0000256" key="6">
    <source>
        <dbReference type="ARBA" id="ARBA00022840"/>
    </source>
</evidence>
<comment type="similarity">
    <text evidence="2">Belongs to the activator 1 small subunits family.</text>
</comment>
<dbReference type="Pfam" id="PF08542">
    <property type="entry name" value="Rep_fac_C"/>
    <property type="match status" value="1"/>
</dbReference>
<dbReference type="CDD" id="cd00009">
    <property type="entry name" value="AAA"/>
    <property type="match status" value="1"/>
</dbReference>
<dbReference type="FunFam" id="3.40.50.300:FF:000129">
    <property type="entry name" value="Replication factor C subunit 5"/>
    <property type="match status" value="1"/>
</dbReference>
<accession>A0A7R9YUV5</accession>
<evidence type="ECO:0000256" key="4">
    <source>
        <dbReference type="ARBA" id="ARBA00022705"/>
    </source>
</evidence>
<dbReference type="GO" id="GO:0005663">
    <property type="term" value="C:DNA replication factor C complex"/>
    <property type="evidence" value="ECO:0007669"/>
    <property type="project" value="TreeGrafter"/>
</dbReference>
<dbReference type="SUPFAM" id="SSF48019">
    <property type="entry name" value="post-AAA+ oligomerization domain-like"/>
    <property type="match status" value="1"/>
</dbReference>
<dbReference type="InterPro" id="IPR050238">
    <property type="entry name" value="DNA_Rep/Repair_Clamp_Loader"/>
</dbReference>
<dbReference type="FunFam" id="1.20.272.10:FF:000004">
    <property type="entry name" value="Replication factor C subunit 5"/>
    <property type="match status" value="1"/>
</dbReference>
<evidence type="ECO:0000313" key="9">
    <source>
        <dbReference type="EMBL" id="CAD8287723.1"/>
    </source>
</evidence>
<dbReference type="SMART" id="SM00382">
    <property type="entry name" value="AAA"/>
    <property type="match status" value="1"/>
</dbReference>
<protein>
    <recommendedName>
        <fullName evidence="8">AAA+ ATPase domain-containing protein</fullName>
    </recommendedName>
</protein>
<dbReference type="InterPro" id="IPR003959">
    <property type="entry name" value="ATPase_AAA_core"/>
</dbReference>
<dbReference type="NCBIfam" id="NF001679">
    <property type="entry name" value="PRK00440.1"/>
    <property type="match status" value="1"/>
</dbReference>
<dbReference type="PANTHER" id="PTHR11669:SF9">
    <property type="entry name" value="REPLICATION FACTOR C SUBUNIT 5"/>
    <property type="match status" value="1"/>
</dbReference>
<dbReference type="GO" id="GO:0006281">
    <property type="term" value="P:DNA repair"/>
    <property type="evidence" value="ECO:0007669"/>
    <property type="project" value="TreeGrafter"/>
</dbReference>
<reference evidence="9" key="1">
    <citation type="submission" date="2021-01" db="EMBL/GenBank/DDBJ databases">
        <authorList>
            <person name="Corre E."/>
            <person name="Pelletier E."/>
            <person name="Niang G."/>
            <person name="Scheremetjew M."/>
            <person name="Finn R."/>
            <person name="Kale V."/>
            <person name="Holt S."/>
            <person name="Cochrane G."/>
            <person name="Meng A."/>
            <person name="Brown T."/>
            <person name="Cohen L."/>
        </authorList>
    </citation>
    <scope>NUCLEOTIDE SEQUENCE</scope>
    <source>
        <strain evidence="9">CCMP219</strain>
    </source>
</reference>
<feature type="domain" description="AAA+ ATPase" evidence="8">
    <location>
        <begin position="69"/>
        <end position="196"/>
    </location>
</feature>
<dbReference type="EMBL" id="HBEC01016616">
    <property type="protein sequence ID" value="CAD8287723.1"/>
    <property type="molecule type" value="Transcribed_RNA"/>
</dbReference>
<sequence>MAEIVGKQDLAGLIRLDDIASTSGSRLKGDASGNANAPWVEKFRPRTLDEVAAHTEIIDTIKRLTHQNRLPHLLFYGPPGTGKTTTVLAIARQIYGSAMQNMVLELNASDDRGIAVVRQEIQDFASTKTIFSNKFKLIVLDECDAMTRDAQMALRRVMEKYTRNCRFCLICNYVSKLIPALQSRCTRFRFRPLDDKFVRPRLQHVIEKEGVKMGAGGMEALVTLGCGDMRRSLNILQSCHLAFDSVDADAVYLCTGNPMPKDIEEVVKLLFNASFNDAYAKILEMQLTRGIALSDIVREVHPFVFRMGLPPKVKTSLVDQLADCEYRLASGTNEKLQLGGLVGAFVKAREDVVKAAQ</sequence>
<organism evidence="9">
    <name type="scientific">Chlamydomonas euryale</name>
    <dbReference type="NCBI Taxonomy" id="1486919"/>
    <lineage>
        <taxon>Eukaryota</taxon>
        <taxon>Viridiplantae</taxon>
        <taxon>Chlorophyta</taxon>
        <taxon>core chlorophytes</taxon>
        <taxon>Chlorophyceae</taxon>
        <taxon>CS clade</taxon>
        <taxon>Chlamydomonadales</taxon>
        <taxon>Chlamydomonadaceae</taxon>
        <taxon>Chlamydomonas</taxon>
    </lineage>
</organism>
<comment type="subcellular location">
    <subcellularLocation>
        <location evidence="1">Nucleus</location>
    </subcellularLocation>
</comment>
<dbReference type="Gene3D" id="3.40.50.300">
    <property type="entry name" value="P-loop containing nucleotide triphosphate hydrolases"/>
    <property type="match status" value="1"/>
</dbReference>
<name>A0A7R9YUV5_9CHLO</name>
<dbReference type="InterPro" id="IPR047854">
    <property type="entry name" value="RFC_lid"/>
</dbReference>
<dbReference type="AlphaFoldDB" id="A0A7R9YUV5"/>
<gene>
    <name evidence="9" type="ORF">CEUR00632_LOCUS7762</name>
</gene>
<keyword evidence="5" id="KW-0547">Nucleotide-binding</keyword>
<dbReference type="PANTHER" id="PTHR11669">
    <property type="entry name" value="REPLICATION FACTOR C / DNA POLYMERASE III GAMMA-TAU SUBUNIT"/>
    <property type="match status" value="1"/>
</dbReference>
<evidence type="ECO:0000256" key="5">
    <source>
        <dbReference type="ARBA" id="ARBA00022741"/>
    </source>
</evidence>
<dbReference type="Pfam" id="PF00004">
    <property type="entry name" value="AAA"/>
    <property type="match status" value="1"/>
</dbReference>
<dbReference type="InterPro" id="IPR013748">
    <property type="entry name" value="Rep_factorC_C"/>
</dbReference>
<evidence type="ECO:0000256" key="1">
    <source>
        <dbReference type="ARBA" id="ARBA00004123"/>
    </source>
</evidence>
<dbReference type="CDD" id="cd18140">
    <property type="entry name" value="HLD_clamp_RFC"/>
    <property type="match status" value="1"/>
</dbReference>
<evidence type="ECO:0000256" key="7">
    <source>
        <dbReference type="ARBA" id="ARBA00023242"/>
    </source>
</evidence>
<dbReference type="GO" id="GO:0006261">
    <property type="term" value="P:DNA-templated DNA replication"/>
    <property type="evidence" value="ECO:0007669"/>
    <property type="project" value="TreeGrafter"/>
</dbReference>
<keyword evidence="6" id="KW-0067">ATP-binding</keyword>
<dbReference type="GO" id="GO:0003689">
    <property type="term" value="F:DNA clamp loader activity"/>
    <property type="evidence" value="ECO:0007669"/>
    <property type="project" value="TreeGrafter"/>
</dbReference>